<organism evidence="1 2">
    <name type="scientific">Pseudomonas panipatensis</name>
    <dbReference type="NCBI Taxonomy" id="428992"/>
    <lineage>
        <taxon>Bacteria</taxon>
        <taxon>Pseudomonadati</taxon>
        <taxon>Pseudomonadota</taxon>
        <taxon>Gammaproteobacteria</taxon>
        <taxon>Pseudomonadales</taxon>
        <taxon>Pseudomonadaceae</taxon>
        <taxon>Pseudomonas</taxon>
    </lineage>
</organism>
<name>A0A1G8DN25_9PSED</name>
<evidence type="ECO:0000313" key="2">
    <source>
        <dbReference type="Proteomes" id="UP000199636"/>
    </source>
</evidence>
<dbReference type="STRING" id="428992.SAMN05216272_10244"/>
<dbReference type="EMBL" id="FNDS01000002">
    <property type="protein sequence ID" value="SDH58800.1"/>
    <property type="molecule type" value="Genomic_DNA"/>
</dbReference>
<sequence>MKETQEICLLYTNYHSLLWDSIANQIDCKNITTINFSKRKTKSAKCITIERSEKSKIAFLLICMKVAITAKFKKYNLFIPHPDHLLGNTLFFGRNAKRITIIEDGVLNYYDNKRNKEIDRISRKRRHITMFTPFQYKAYSGHLSGIDAHPPKRLYGWFTSPEDLFKRNVFKETYKIPTTNLSKETHQKYEAFFIDQPIENFLNQKTAKALREKAKKYMEENFNIVFFKSHPESKSKSIEIRNKVEEKESNLLTAEELIMKYNPDHIISYCSTSLLNSRRLLPNSKITSIGIDEITNENKELQKIKILFEKNNIETI</sequence>
<dbReference type="Proteomes" id="UP000199636">
    <property type="component" value="Unassembled WGS sequence"/>
</dbReference>
<proteinExistence type="predicted"/>
<dbReference type="RefSeq" id="WP_139199035.1">
    <property type="nucleotide sequence ID" value="NZ_FNDS01000002.1"/>
</dbReference>
<evidence type="ECO:0000313" key="1">
    <source>
        <dbReference type="EMBL" id="SDH58800.1"/>
    </source>
</evidence>
<dbReference type="InterPro" id="IPR010866">
    <property type="entry name" value="A-2_8-polyST"/>
</dbReference>
<keyword evidence="2" id="KW-1185">Reference proteome</keyword>
<dbReference type="AlphaFoldDB" id="A0A1G8DN25"/>
<protein>
    <submittedName>
        <fullName evidence="1">Uncharacterized protein</fullName>
    </submittedName>
</protein>
<gene>
    <name evidence="1" type="ORF">SAMN05216272_10244</name>
</gene>
<dbReference type="OrthoDB" id="6892987at2"/>
<reference evidence="2" key="1">
    <citation type="submission" date="2016-10" db="EMBL/GenBank/DDBJ databases">
        <authorList>
            <person name="Varghese N."/>
            <person name="Submissions S."/>
        </authorList>
    </citation>
    <scope>NUCLEOTIDE SEQUENCE [LARGE SCALE GENOMIC DNA]</scope>
    <source>
        <strain evidence="2">CCM 7469</strain>
    </source>
</reference>
<dbReference type="Gene3D" id="3.40.50.11110">
    <property type="entry name" value="Sialyltransferase, C-terminal GT-B Rossman nucleotide-binding domain"/>
    <property type="match status" value="1"/>
</dbReference>
<dbReference type="Pfam" id="PF07388">
    <property type="entry name" value="A-2_8-polyST"/>
    <property type="match status" value="1"/>
</dbReference>
<accession>A0A1G8DN25</accession>